<reference evidence="18" key="2">
    <citation type="submission" date="2025-08" db="UniProtKB">
        <authorList>
            <consortium name="Ensembl"/>
        </authorList>
    </citation>
    <scope>IDENTIFICATION</scope>
</reference>
<dbReference type="Gene3D" id="1.20.930.10">
    <property type="entry name" value="Conserved domain common to transcription factors TFIIS, elongin A, CRSP70"/>
    <property type="match status" value="1"/>
</dbReference>
<evidence type="ECO:0000256" key="9">
    <source>
        <dbReference type="ARBA" id="ARBA00023163"/>
    </source>
</evidence>
<dbReference type="SMART" id="SM00440">
    <property type="entry name" value="ZnF_C2C2"/>
    <property type="match status" value="1"/>
</dbReference>
<dbReference type="InterPro" id="IPR003618">
    <property type="entry name" value="TFIIS_cen_dom"/>
</dbReference>
<dbReference type="GO" id="GO:0005634">
    <property type="term" value="C:nucleus"/>
    <property type="evidence" value="ECO:0007669"/>
    <property type="project" value="UniProtKB-SubCell"/>
</dbReference>
<dbReference type="PROSITE" id="PS51319">
    <property type="entry name" value="TFIIS_N"/>
    <property type="match status" value="1"/>
</dbReference>
<feature type="compositionally biased region" description="Polar residues" evidence="14">
    <location>
        <begin position="12"/>
        <end position="21"/>
    </location>
</feature>
<evidence type="ECO:0008006" key="20">
    <source>
        <dbReference type="Google" id="ProtNLM"/>
    </source>
</evidence>
<dbReference type="PROSITE" id="PS51133">
    <property type="entry name" value="ZF_TFIIS_2"/>
    <property type="match status" value="1"/>
</dbReference>
<evidence type="ECO:0000313" key="18">
    <source>
        <dbReference type="Ensembl" id="ENSMFAP00000054661.1"/>
    </source>
</evidence>
<dbReference type="CDD" id="cd13749">
    <property type="entry name" value="Zn-ribbon_TFIIS"/>
    <property type="match status" value="1"/>
</dbReference>
<keyword evidence="19" id="KW-1185">Reference proteome</keyword>
<dbReference type="InterPro" id="IPR017923">
    <property type="entry name" value="TFIIS_N"/>
</dbReference>
<evidence type="ECO:0000256" key="7">
    <source>
        <dbReference type="ARBA" id="ARBA00023015"/>
    </source>
</evidence>
<accession>A0A7N9ID39</accession>
<dbReference type="AlphaFoldDB" id="A0A7N9ID39"/>
<evidence type="ECO:0000256" key="12">
    <source>
        <dbReference type="PROSITE-ProRule" id="PRU00472"/>
    </source>
</evidence>
<name>A0A7N9ID39_MACFA</name>
<evidence type="ECO:0000256" key="8">
    <source>
        <dbReference type="ARBA" id="ARBA00023125"/>
    </source>
</evidence>
<keyword evidence="7" id="KW-0805">Transcription regulation</keyword>
<evidence type="ECO:0000256" key="10">
    <source>
        <dbReference type="ARBA" id="ARBA00023242"/>
    </source>
</evidence>
<dbReference type="Pfam" id="PF01096">
    <property type="entry name" value="Zn_ribbon_TFIIS"/>
    <property type="match status" value="1"/>
</dbReference>
<keyword evidence="3" id="KW-0597">Phosphoprotein</keyword>
<keyword evidence="5 12" id="KW-0863">Zinc-finger</keyword>
<feature type="compositionally biased region" description="Low complexity" evidence="14">
    <location>
        <begin position="97"/>
        <end position="113"/>
    </location>
</feature>
<reference evidence="18" key="3">
    <citation type="submission" date="2025-09" db="UniProtKB">
        <authorList>
            <consortium name="Ensembl"/>
        </authorList>
    </citation>
    <scope>IDENTIFICATION</scope>
</reference>
<reference evidence="18 19" key="1">
    <citation type="submission" date="2013-03" db="EMBL/GenBank/DDBJ databases">
        <authorList>
            <person name="Warren W."/>
            <person name="Wilson R.K."/>
        </authorList>
    </citation>
    <scope>NUCLEOTIDE SEQUENCE</scope>
</reference>
<organism evidence="18 19">
    <name type="scientific">Macaca fascicularis</name>
    <name type="common">Crab-eating macaque</name>
    <name type="synonym">Cynomolgus monkey</name>
    <dbReference type="NCBI Taxonomy" id="9541"/>
    <lineage>
        <taxon>Eukaryota</taxon>
        <taxon>Metazoa</taxon>
        <taxon>Chordata</taxon>
        <taxon>Craniata</taxon>
        <taxon>Vertebrata</taxon>
        <taxon>Euteleostomi</taxon>
        <taxon>Mammalia</taxon>
        <taxon>Eutheria</taxon>
        <taxon>Euarchontoglires</taxon>
        <taxon>Primates</taxon>
        <taxon>Haplorrhini</taxon>
        <taxon>Catarrhini</taxon>
        <taxon>Cercopithecidae</taxon>
        <taxon>Cercopithecinae</taxon>
        <taxon>Macaca</taxon>
    </lineage>
</organism>
<dbReference type="InterPro" id="IPR006289">
    <property type="entry name" value="TFSII"/>
</dbReference>
<comment type="similarity">
    <text evidence="2">Belongs to the TFS-II family.</text>
</comment>
<dbReference type="FunFam" id="1.20.930.10:FF:000002">
    <property type="entry name" value="Transcription elongation factor A (SII), 1"/>
    <property type="match status" value="1"/>
</dbReference>
<evidence type="ECO:0000256" key="1">
    <source>
        <dbReference type="ARBA" id="ARBA00004123"/>
    </source>
</evidence>
<dbReference type="CDD" id="cd00183">
    <property type="entry name" value="TFIIS_I"/>
    <property type="match status" value="1"/>
</dbReference>
<evidence type="ECO:0000259" key="16">
    <source>
        <dbReference type="PROSITE" id="PS51319"/>
    </source>
</evidence>
<dbReference type="PANTHER" id="PTHR11477">
    <property type="entry name" value="TRANSCRIPTION FACTOR S-II ZINC FINGER DOMAIN-CONTAINING PROTEIN"/>
    <property type="match status" value="1"/>
</dbReference>
<dbReference type="Pfam" id="PF07500">
    <property type="entry name" value="TFIIS_M"/>
    <property type="match status" value="1"/>
</dbReference>
<evidence type="ECO:0000256" key="11">
    <source>
        <dbReference type="ARBA" id="ARBA00025408"/>
    </source>
</evidence>
<evidence type="ECO:0000256" key="4">
    <source>
        <dbReference type="ARBA" id="ARBA00022723"/>
    </source>
</evidence>
<dbReference type="Proteomes" id="UP000233100">
    <property type="component" value="Chromosome 10"/>
</dbReference>
<dbReference type="InterPro" id="IPR035441">
    <property type="entry name" value="TFIIS/LEDGF_dom_sf"/>
</dbReference>
<feature type="compositionally biased region" description="Low complexity" evidence="14">
    <location>
        <begin position="38"/>
        <end position="50"/>
    </location>
</feature>
<dbReference type="SMART" id="SM00509">
    <property type="entry name" value="TFS2N"/>
    <property type="match status" value="1"/>
</dbReference>
<dbReference type="SUPFAM" id="SSF46942">
    <property type="entry name" value="Elongation factor TFIIS domain 2"/>
    <property type="match status" value="1"/>
</dbReference>
<comment type="function">
    <text evidence="11">Necessary for efficient RNA polymerase II transcription elongation past template-encoded arresting sites. The arresting sites in DNA have the property of trapping a certain fraction of elongating RNA polymerases that pass through, resulting in locked ternary complexes. Cleavage of the nascent transcript by S-II allows the resumption of elongation from the new 3'-terminus.</text>
</comment>
<dbReference type="PROSITE" id="PS00466">
    <property type="entry name" value="ZF_TFIIS_1"/>
    <property type="match status" value="1"/>
</dbReference>
<dbReference type="PROSITE" id="PS51321">
    <property type="entry name" value="TFIIS_CENTRAL"/>
    <property type="match status" value="1"/>
</dbReference>
<dbReference type="GO" id="GO:0003677">
    <property type="term" value="F:DNA binding"/>
    <property type="evidence" value="ECO:0007669"/>
    <property type="project" value="UniProtKB-KW"/>
</dbReference>
<feature type="compositionally biased region" description="Basic and acidic residues" evidence="14">
    <location>
        <begin position="218"/>
        <end position="232"/>
    </location>
</feature>
<evidence type="ECO:0000259" key="15">
    <source>
        <dbReference type="PROSITE" id="PS51133"/>
    </source>
</evidence>
<evidence type="ECO:0000256" key="3">
    <source>
        <dbReference type="ARBA" id="ARBA00022553"/>
    </source>
</evidence>
<keyword evidence="9" id="KW-0804">Transcription</keyword>
<dbReference type="GeneTree" id="ENSGT00940000159974"/>
<evidence type="ECO:0000256" key="13">
    <source>
        <dbReference type="PROSITE-ProRule" id="PRU00649"/>
    </source>
</evidence>
<dbReference type="FunFam" id="2.20.25.10:FF:000001">
    <property type="entry name" value="Probable Transcription elongation factor S-II"/>
    <property type="match status" value="1"/>
</dbReference>
<keyword evidence="4" id="KW-0479">Metal-binding</keyword>
<sequence>MAGGRWRGNAGTGTSCGTWTGRSRRSQPRAAEGGRGTLGALRLGQLLPAGRRGERGTPGAPKTSRIHPAPLWTGAGVRGGAASAAAGAGGGDDRGRGPSPAAEAGATGAGVAAPEAMMGKEEEITRIARRLDKMVTKKSAEGAMDLLRELKAMPITLHLLQSTRVGMSVNALRKQSSDEEVIALAKSLIKSWKKLLDASDAKARERGRGTPLPTSSRDASEAPDPSRKRPELPRAPSTPRITTFPPVPVTCDAVRNKCREMLTAALQTAHDHVAIGADCQRLSAQIEECIFRDVGNTDMKYKNRVRSRISNLKDARNPDLRRNVLCGAITPQQIAVMTSEEMASDELKEIRKAMTKEAIREHQMARTGGTQTDLFTCGKCRKKNCTYTQVQTRSSDEPMTTFVVCNECGNRWKVGERAQAAPSSSILWRWGVSASVGSVV</sequence>
<dbReference type="SUPFAM" id="SSF57783">
    <property type="entry name" value="Zinc beta-ribbon"/>
    <property type="match status" value="1"/>
</dbReference>
<dbReference type="InterPro" id="IPR003617">
    <property type="entry name" value="TFIIS/CRSP70_N_sub"/>
</dbReference>
<evidence type="ECO:0000256" key="14">
    <source>
        <dbReference type="SAM" id="MobiDB-lite"/>
    </source>
</evidence>
<dbReference type="Gene3D" id="1.10.472.30">
    <property type="entry name" value="Transcription elongation factor S-II, central domain"/>
    <property type="match status" value="1"/>
</dbReference>
<feature type="domain" description="TFIIS central" evidence="17">
    <location>
        <begin position="254"/>
        <end position="370"/>
    </location>
</feature>
<dbReference type="Gene3D" id="2.20.25.10">
    <property type="match status" value="1"/>
</dbReference>
<dbReference type="GO" id="GO:0006368">
    <property type="term" value="P:transcription elongation by RNA polymerase II"/>
    <property type="evidence" value="ECO:0007669"/>
    <property type="project" value="InterPro"/>
</dbReference>
<evidence type="ECO:0000256" key="5">
    <source>
        <dbReference type="ARBA" id="ARBA00022771"/>
    </source>
</evidence>
<evidence type="ECO:0000259" key="17">
    <source>
        <dbReference type="PROSITE" id="PS51321"/>
    </source>
</evidence>
<comment type="subcellular location">
    <subcellularLocation>
        <location evidence="1 13">Nucleus</location>
    </subcellularLocation>
</comment>
<keyword evidence="10 13" id="KW-0539">Nucleus</keyword>
<keyword evidence="8" id="KW-0238">DNA-binding</keyword>
<dbReference type="Pfam" id="PF08711">
    <property type="entry name" value="Med26"/>
    <property type="match status" value="1"/>
</dbReference>
<dbReference type="SUPFAM" id="SSF47676">
    <property type="entry name" value="Conserved domain common to transcription factors TFIIS, elongin A, CRSP70"/>
    <property type="match status" value="1"/>
</dbReference>
<evidence type="ECO:0000256" key="6">
    <source>
        <dbReference type="ARBA" id="ARBA00022833"/>
    </source>
</evidence>
<dbReference type="PANTHER" id="PTHR11477:SF3">
    <property type="entry name" value="TRANSCRIPTION ELONGATION FACTOR A PROTEIN 2"/>
    <property type="match status" value="1"/>
</dbReference>
<evidence type="ECO:0000256" key="2">
    <source>
        <dbReference type="ARBA" id="ARBA00009647"/>
    </source>
</evidence>
<protein>
    <recommendedName>
        <fullName evidence="20">Transcription elongation factor A2</fullName>
    </recommendedName>
</protein>
<feature type="region of interest" description="Disordered" evidence="14">
    <location>
        <begin position="1"/>
        <end position="113"/>
    </location>
</feature>
<evidence type="ECO:0000313" key="19">
    <source>
        <dbReference type="Proteomes" id="UP000233100"/>
    </source>
</evidence>
<feature type="domain" description="TFIIS-type" evidence="15">
    <location>
        <begin position="373"/>
        <end position="413"/>
    </location>
</feature>
<feature type="domain" description="TFIIS N-terminal" evidence="16">
    <location>
        <begin position="122"/>
        <end position="199"/>
    </location>
</feature>
<dbReference type="InterPro" id="IPR001222">
    <property type="entry name" value="Znf_TFIIS"/>
</dbReference>
<dbReference type="NCBIfam" id="TIGR01385">
    <property type="entry name" value="TFSII"/>
    <property type="match status" value="1"/>
</dbReference>
<proteinExistence type="inferred from homology"/>
<dbReference type="Ensembl" id="ENSMFAT00000079294.1">
    <property type="protein sequence ID" value="ENSMFAP00000054661.1"/>
    <property type="gene ID" value="ENSMFAG00000039288.2"/>
</dbReference>
<keyword evidence="6" id="KW-0862">Zinc</keyword>
<dbReference type="Bgee" id="ENSMFAG00000039288">
    <property type="expression patterns" value="Expressed in temporal lobe and 12 other cell types or tissues"/>
</dbReference>
<dbReference type="SMART" id="SM00510">
    <property type="entry name" value="TFS2M"/>
    <property type="match status" value="1"/>
</dbReference>
<feature type="region of interest" description="Disordered" evidence="14">
    <location>
        <begin position="200"/>
        <end position="246"/>
    </location>
</feature>
<dbReference type="InterPro" id="IPR036575">
    <property type="entry name" value="TFIIS_cen_dom_sf"/>
</dbReference>
<dbReference type="GO" id="GO:0008270">
    <property type="term" value="F:zinc ion binding"/>
    <property type="evidence" value="ECO:0007669"/>
    <property type="project" value="UniProtKB-KW"/>
</dbReference>